<keyword evidence="4" id="KW-1185">Reference proteome</keyword>
<feature type="domain" description="ProQ/FinO" evidence="2">
    <location>
        <begin position="9"/>
        <end position="105"/>
    </location>
</feature>
<dbReference type="Proteomes" id="UP001172778">
    <property type="component" value="Unassembled WGS sequence"/>
</dbReference>
<evidence type="ECO:0000256" key="1">
    <source>
        <dbReference type="ARBA" id="ARBA00022884"/>
    </source>
</evidence>
<evidence type="ECO:0000259" key="2">
    <source>
        <dbReference type="Pfam" id="PF04352"/>
    </source>
</evidence>
<accession>A0ABT7E329</accession>
<dbReference type="Pfam" id="PF04352">
    <property type="entry name" value="ProQ"/>
    <property type="match status" value="1"/>
</dbReference>
<sequence>MDKDTLQRLLVERWPSLFDRSPIAPLDINIHQKIRTALGLDEAGLASLVALLGELTREAAYRQQIAAGGRRVRLDGSAGTTIRPWDIAAAKDALEGGDAHRQAFRQQRKAWKLRKQAAEAAVAGAPAVPESTHPASSTPARPVLKLAVATAKA</sequence>
<organism evidence="3 4">
    <name type="scientific">Parachitinimonas caeni</name>
    <dbReference type="NCBI Taxonomy" id="3031301"/>
    <lineage>
        <taxon>Bacteria</taxon>
        <taxon>Pseudomonadati</taxon>
        <taxon>Pseudomonadota</taxon>
        <taxon>Betaproteobacteria</taxon>
        <taxon>Neisseriales</taxon>
        <taxon>Chitinibacteraceae</taxon>
        <taxon>Parachitinimonas</taxon>
    </lineage>
</organism>
<dbReference type="Gene3D" id="1.10.1710.10">
    <property type="entry name" value="ProQ/FinO domain"/>
    <property type="match status" value="1"/>
</dbReference>
<evidence type="ECO:0000313" key="4">
    <source>
        <dbReference type="Proteomes" id="UP001172778"/>
    </source>
</evidence>
<dbReference type="SUPFAM" id="SSF48657">
    <property type="entry name" value="FinO-like"/>
    <property type="match status" value="1"/>
</dbReference>
<comment type="caution">
    <text evidence="3">The sequence shown here is derived from an EMBL/GenBank/DDBJ whole genome shotgun (WGS) entry which is preliminary data.</text>
</comment>
<keyword evidence="1" id="KW-0694">RNA-binding</keyword>
<dbReference type="RefSeq" id="WP_284103023.1">
    <property type="nucleotide sequence ID" value="NZ_JARRAF010000047.1"/>
</dbReference>
<protein>
    <submittedName>
        <fullName evidence="3">ProQ/FINO family protein</fullName>
    </submittedName>
</protein>
<dbReference type="InterPro" id="IPR036442">
    <property type="entry name" value="ProQ/FinO_sf"/>
</dbReference>
<dbReference type="InterPro" id="IPR016103">
    <property type="entry name" value="ProQ/FinO"/>
</dbReference>
<name>A0ABT7E329_9NEIS</name>
<gene>
    <name evidence="3" type="ORF">PZA18_21900</name>
</gene>
<evidence type="ECO:0000313" key="3">
    <source>
        <dbReference type="EMBL" id="MDK2126703.1"/>
    </source>
</evidence>
<reference evidence="3" key="1">
    <citation type="submission" date="2023-03" db="EMBL/GenBank/DDBJ databases">
        <title>Chitinimonas shenzhenensis gen. nov., sp. nov., a novel member of family Burkholderiaceae isolated from activated sludge collected in Shen Zhen, China.</title>
        <authorList>
            <person name="Wang X."/>
        </authorList>
    </citation>
    <scope>NUCLEOTIDE SEQUENCE</scope>
    <source>
        <strain evidence="3">DQS-5</strain>
    </source>
</reference>
<proteinExistence type="predicted"/>
<dbReference type="EMBL" id="JARRAF010000047">
    <property type="protein sequence ID" value="MDK2126703.1"/>
    <property type="molecule type" value="Genomic_DNA"/>
</dbReference>